<dbReference type="PANTHER" id="PTHR40661">
    <property type="match status" value="1"/>
</dbReference>
<keyword evidence="2" id="KW-0238">DNA-binding</keyword>
<evidence type="ECO:0000256" key="1">
    <source>
        <dbReference type="ARBA" id="ARBA00023015"/>
    </source>
</evidence>
<reference evidence="5 6" key="1">
    <citation type="submission" date="2016-10" db="EMBL/GenBank/DDBJ databases">
        <title>Complete Genome Assembly of Pantoea stewartii subsp. stewartii DC283, a Corn Pathogen.</title>
        <authorList>
            <person name="Duong D.A."/>
            <person name="Stevens A.M."/>
            <person name="Jensen R.V."/>
        </authorList>
    </citation>
    <scope>NUCLEOTIDE SEQUENCE [LARGE SCALE GENOMIC DNA]</scope>
    <source>
        <strain evidence="5 6">DC283</strain>
    </source>
</reference>
<name>A0ABM6KBL5_PANSE</name>
<keyword evidence="6" id="KW-1185">Reference proteome</keyword>
<protein>
    <submittedName>
        <fullName evidence="5">Repressor</fullName>
    </submittedName>
</protein>
<dbReference type="InterPro" id="IPR036286">
    <property type="entry name" value="LexA/Signal_pep-like_sf"/>
</dbReference>
<dbReference type="CDD" id="cd06529">
    <property type="entry name" value="S24_LexA-like"/>
    <property type="match status" value="1"/>
</dbReference>
<evidence type="ECO:0000313" key="6">
    <source>
        <dbReference type="Proteomes" id="UP000192380"/>
    </source>
</evidence>
<evidence type="ECO:0000259" key="4">
    <source>
        <dbReference type="Pfam" id="PF00717"/>
    </source>
</evidence>
<gene>
    <name evidence="5" type="ORF">DSJ_12065</name>
</gene>
<feature type="domain" description="Peptidase S24/S26A/S26B/S26C" evidence="4">
    <location>
        <begin position="99"/>
        <end position="206"/>
    </location>
</feature>
<keyword evidence="1" id="KW-0805">Transcription regulation</keyword>
<proteinExistence type="predicted"/>
<dbReference type="EMBL" id="CP017581">
    <property type="protein sequence ID" value="ARF51911.1"/>
    <property type="molecule type" value="Genomic_DNA"/>
</dbReference>
<keyword evidence="3" id="KW-0804">Transcription</keyword>
<evidence type="ECO:0000256" key="2">
    <source>
        <dbReference type="ARBA" id="ARBA00023125"/>
    </source>
</evidence>
<dbReference type="Gene3D" id="2.10.109.10">
    <property type="entry name" value="Umud Fragment, subunit A"/>
    <property type="match status" value="1"/>
</dbReference>
<dbReference type="Pfam" id="PF00717">
    <property type="entry name" value="Peptidase_S24"/>
    <property type="match status" value="1"/>
</dbReference>
<dbReference type="InterPro" id="IPR039418">
    <property type="entry name" value="LexA-like"/>
</dbReference>
<dbReference type="InterPro" id="IPR015927">
    <property type="entry name" value="Peptidase_S24_S26A/B/C"/>
</dbReference>
<dbReference type="Proteomes" id="UP000192380">
    <property type="component" value="Chromosome"/>
</dbReference>
<evidence type="ECO:0000313" key="5">
    <source>
        <dbReference type="EMBL" id="ARF51911.1"/>
    </source>
</evidence>
<organism evidence="5 6">
    <name type="scientific">Pantoea stewartii subsp. stewartii DC283</name>
    <dbReference type="NCBI Taxonomy" id="660596"/>
    <lineage>
        <taxon>Bacteria</taxon>
        <taxon>Pseudomonadati</taxon>
        <taxon>Pseudomonadota</taxon>
        <taxon>Gammaproteobacteria</taxon>
        <taxon>Enterobacterales</taxon>
        <taxon>Erwiniaceae</taxon>
        <taxon>Pantoea</taxon>
    </lineage>
</organism>
<accession>A0ABM6KBL5</accession>
<dbReference type="RefSeq" id="WP_044242129.1">
    <property type="nucleotide sequence ID" value="NZ_AHIE01000017.1"/>
</dbReference>
<evidence type="ECO:0000256" key="3">
    <source>
        <dbReference type="ARBA" id="ARBA00023163"/>
    </source>
</evidence>
<sequence length="232" mass="26566">MDKYEKRRQRLIQIRDEMCGGKAVDVARKIEREPSYVSRMLYEPGKNGRKRIADDMVEIIETAFKLPRGWMDSIHQPQPQNDEIEFAGSIRDGYVPVIGEAILGVDGSVDMIEFRAGWLRIYSGDKDAYGLKVKGDSMWPRIQSGEYVVIEPNTSVHAGDEVFVRTIDGHNMIKIMNKTRDGDYQFSSVNSDHRPITLEPYEIEKMHFVSAIVKHTRYVDNDDVPRTDGAII</sequence>
<dbReference type="SUPFAM" id="SSF51306">
    <property type="entry name" value="LexA/Signal peptidase"/>
    <property type="match status" value="1"/>
</dbReference>
<dbReference type="PANTHER" id="PTHR40661:SF3">
    <property type="entry name" value="FELS-1 PROPHAGE TRANSCRIPTIONAL REGULATOR"/>
    <property type="match status" value="1"/>
</dbReference>